<keyword evidence="3" id="KW-0808">Transferase</keyword>
<name>A0AAW2P5Q6_SESRA</name>
<evidence type="ECO:0000256" key="3">
    <source>
        <dbReference type="ARBA" id="ARBA00022679"/>
    </source>
</evidence>
<dbReference type="Pfam" id="PF00201">
    <property type="entry name" value="UDPGT"/>
    <property type="match status" value="1"/>
</dbReference>
<proteinExistence type="inferred from homology"/>
<dbReference type="InterPro" id="IPR002213">
    <property type="entry name" value="UDP_glucos_trans"/>
</dbReference>
<dbReference type="AlphaFoldDB" id="A0AAW2P5Q6"/>
<reference evidence="4" key="2">
    <citation type="journal article" date="2024" name="Plant">
        <title>Genomic evolution and insights into agronomic trait innovations of Sesamum species.</title>
        <authorList>
            <person name="Miao H."/>
            <person name="Wang L."/>
            <person name="Qu L."/>
            <person name="Liu H."/>
            <person name="Sun Y."/>
            <person name="Le M."/>
            <person name="Wang Q."/>
            <person name="Wei S."/>
            <person name="Zheng Y."/>
            <person name="Lin W."/>
            <person name="Duan Y."/>
            <person name="Cao H."/>
            <person name="Xiong S."/>
            <person name="Wang X."/>
            <person name="Wei L."/>
            <person name="Li C."/>
            <person name="Ma Q."/>
            <person name="Ju M."/>
            <person name="Zhao R."/>
            <person name="Li G."/>
            <person name="Mu C."/>
            <person name="Tian Q."/>
            <person name="Mei H."/>
            <person name="Zhang T."/>
            <person name="Gao T."/>
            <person name="Zhang H."/>
        </authorList>
    </citation>
    <scope>NUCLEOTIDE SEQUENCE</scope>
    <source>
        <strain evidence="4">G02</strain>
    </source>
</reference>
<sequence>MPGKQRSYQVSTYCHSVITMSVSNSFNNREYPHLVFLPSGTGNLIPFFRIAVMFASRNCKVTFININPQAPAPEFTSFFHFSANHPRIEILDFEMDLHTPSDSTIRDPFIIHFQNIKRSLDQLKPILSSSPVKAIFSDFAIAVKLAQISDDLDIPHYIISTSSAQFFALIAYLPVLMTEDPNVFTNPLGDVKIQELAPIQKSIIPPTWMDDSTNYLLPVFLLPNAGSLPKVKGVLLSTFNWFEPETIAALNSGRVLNSLPPLFPIGPLPSYEPQEIHHLPWLNEQPAESVVYVNFGSREVMSTDQIRELRKGLEICGCNYLWVIKGNEDVQDSREFDELSGDSPPEGSKRRGKTIRGWVDHEKLLAHPAIGGFVNECEWVSVMQAAWNGVPMLAWPQHGDQKMNAETVKKAGLGIWIEDWGWGGEKLVDGKDIGRLLAQIMEDLNIKKAAKKVKEKAREACEVGGSSEKVLAEVIAILTS</sequence>
<accession>A0AAW2P5Q6</accession>
<dbReference type="PANTHER" id="PTHR48048:SF76">
    <property type="entry name" value="UDP-GLYCOSYLTRANSFERASE 708D1-LIKE"/>
    <property type="match status" value="1"/>
</dbReference>
<protein>
    <submittedName>
        <fullName evidence="4">UDP-glycosyltransferase 13</fullName>
    </submittedName>
</protein>
<dbReference type="CDD" id="cd03784">
    <property type="entry name" value="GT1_Gtf-like"/>
    <property type="match status" value="1"/>
</dbReference>
<comment type="similarity">
    <text evidence="1">Belongs to the UDP-glycosyltransferase family.</text>
</comment>
<keyword evidence="2" id="KW-0328">Glycosyltransferase</keyword>
<dbReference type="EMBL" id="JACGWJ010000018">
    <property type="protein sequence ID" value="KAL0350836.1"/>
    <property type="molecule type" value="Genomic_DNA"/>
</dbReference>
<dbReference type="PANTHER" id="PTHR48048">
    <property type="entry name" value="GLYCOSYLTRANSFERASE"/>
    <property type="match status" value="1"/>
</dbReference>
<dbReference type="Gene3D" id="3.40.50.2000">
    <property type="entry name" value="Glycogen Phosphorylase B"/>
    <property type="match status" value="2"/>
</dbReference>
<evidence type="ECO:0000313" key="4">
    <source>
        <dbReference type="EMBL" id="KAL0350836.1"/>
    </source>
</evidence>
<dbReference type="SUPFAM" id="SSF53756">
    <property type="entry name" value="UDP-Glycosyltransferase/glycogen phosphorylase"/>
    <property type="match status" value="1"/>
</dbReference>
<organism evidence="4">
    <name type="scientific">Sesamum radiatum</name>
    <name type="common">Black benniseed</name>
    <dbReference type="NCBI Taxonomy" id="300843"/>
    <lineage>
        <taxon>Eukaryota</taxon>
        <taxon>Viridiplantae</taxon>
        <taxon>Streptophyta</taxon>
        <taxon>Embryophyta</taxon>
        <taxon>Tracheophyta</taxon>
        <taxon>Spermatophyta</taxon>
        <taxon>Magnoliopsida</taxon>
        <taxon>eudicotyledons</taxon>
        <taxon>Gunneridae</taxon>
        <taxon>Pentapetalae</taxon>
        <taxon>asterids</taxon>
        <taxon>lamiids</taxon>
        <taxon>Lamiales</taxon>
        <taxon>Pedaliaceae</taxon>
        <taxon>Sesamum</taxon>
    </lineage>
</organism>
<gene>
    <name evidence="4" type="ORF">Sradi_4232800</name>
</gene>
<comment type="caution">
    <text evidence="4">The sequence shown here is derived from an EMBL/GenBank/DDBJ whole genome shotgun (WGS) entry which is preliminary data.</text>
</comment>
<evidence type="ECO:0000256" key="2">
    <source>
        <dbReference type="ARBA" id="ARBA00022676"/>
    </source>
</evidence>
<dbReference type="GO" id="GO:0035251">
    <property type="term" value="F:UDP-glucosyltransferase activity"/>
    <property type="evidence" value="ECO:0007669"/>
    <property type="project" value="InterPro"/>
</dbReference>
<reference evidence="4" key="1">
    <citation type="submission" date="2020-06" db="EMBL/GenBank/DDBJ databases">
        <authorList>
            <person name="Li T."/>
            <person name="Hu X."/>
            <person name="Zhang T."/>
            <person name="Song X."/>
            <person name="Zhang H."/>
            <person name="Dai N."/>
            <person name="Sheng W."/>
            <person name="Hou X."/>
            <person name="Wei L."/>
        </authorList>
    </citation>
    <scope>NUCLEOTIDE SEQUENCE</scope>
    <source>
        <strain evidence="4">G02</strain>
        <tissue evidence="4">Leaf</tissue>
    </source>
</reference>
<dbReference type="InterPro" id="IPR050481">
    <property type="entry name" value="UDP-glycosyltransf_plant"/>
</dbReference>
<evidence type="ECO:0000256" key="1">
    <source>
        <dbReference type="ARBA" id="ARBA00009995"/>
    </source>
</evidence>